<evidence type="ECO:0000313" key="2">
    <source>
        <dbReference type="Proteomes" id="UP000192328"/>
    </source>
</evidence>
<organism evidence="1 2">
    <name type="scientific">Aristaeella lactis</name>
    <dbReference type="NCBI Taxonomy" id="3046383"/>
    <lineage>
        <taxon>Bacteria</taxon>
        <taxon>Bacillati</taxon>
        <taxon>Bacillota</taxon>
        <taxon>Clostridia</taxon>
        <taxon>Eubacteriales</taxon>
        <taxon>Aristaeellaceae</taxon>
        <taxon>Aristaeella</taxon>
    </lineage>
</organism>
<dbReference type="Proteomes" id="UP000192328">
    <property type="component" value="Unassembled WGS sequence"/>
</dbReference>
<reference evidence="1" key="1">
    <citation type="submission" date="2017-04" db="EMBL/GenBank/DDBJ databases">
        <authorList>
            <person name="Varghese N."/>
            <person name="Submissions S."/>
        </authorList>
    </citation>
    <scope>NUCLEOTIDE SEQUENCE</scope>
    <source>
        <strain evidence="1">WTE2008</strain>
    </source>
</reference>
<dbReference type="EMBL" id="FWXZ01000001">
    <property type="protein sequence ID" value="SMC42439.1"/>
    <property type="molecule type" value="Genomic_DNA"/>
</dbReference>
<gene>
    <name evidence="1" type="ORF">SAMN06297397_0857</name>
</gene>
<evidence type="ECO:0000313" key="1">
    <source>
        <dbReference type="EMBL" id="SMC42439.1"/>
    </source>
</evidence>
<name>A0AC61PJ39_9FIRM</name>
<protein>
    <submittedName>
        <fullName evidence="1">Superoxide reductase</fullName>
    </submittedName>
</protein>
<keyword evidence="2" id="KW-1185">Reference proteome</keyword>
<comment type="caution">
    <text evidence="1">The sequence shown here is derived from an EMBL/GenBank/DDBJ whole genome shotgun (WGS) entry which is preliminary data.</text>
</comment>
<accession>A0AC61PJ39</accession>
<sequence length="110" mass="12245">MKFYKVDGKIIISDIPIGEPVTPNTTDGAHEKHVPVIEQHGDFVTVKVGSVEHPMLDVHYIEWIVLETATGYQKHDLKPGEKPEAHFAVTEPVVAAYEYCNLHGLWAAKA</sequence>
<proteinExistence type="predicted"/>